<proteinExistence type="predicted"/>
<dbReference type="AlphaFoldDB" id="A0A9W9JAE0"/>
<evidence type="ECO:0008006" key="4">
    <source>
        <dbReference type="Google" id="ProtNLM"/>
    </source>
</evidence>
<keyword evidence="3" id="KW-1185">Reference proteome</keyword>
<sequence>MPKKHRRAFAKPVSTPHHSLASSSRHHGQGQRSVTSVNDLISHLRRTQVTSSPEYNPQASSSTQRSIDSLRSVHPSLRNLLELPETAPPRPRPNARRTAIGGRRVRLTPGPPPPESWLAGKSSASQASEDTAYYESFEIPIYRLEGLPGTVFPGEKSFSHAVLKSMVSNWAWHLEYDGPFLSQIPAHMKELLLSYVAVYAKTPSMYLWCKQGLMRGLKPLFLAEPSEGEDGDESVNTDAGIVRLDLSCALGRWISLKQITNDLVYSAKSVTLASQRDAEEVIPTSWEDELHSEETTSTATTSSRTISVPKALDQPRFKNLRYLSFAHPDPNSAKWDALIHLLSRLPTITHLSLAHWPIPCRASTISCSRGSNSEPHGNDVMAEAAAILRQLSRTTYCLKWLDMEGCSEWIEALTFRGTDPNGRAYRSGESGPEWNGSWRDIEWIGLGPGFKIPTDSVDDQLHSGDLAPDVSRGEEGDQIQKNLRRARENWNMKFNAGYKTYRGLLAIRKEGRGKWIYTDVDRETRAISRPSRPF</sequence>
<evidence type="ECO:0000313" key="3">
    <source>
        <dbReference type="Proteomes" id="UP001150904"/>
    </source>
</evidence>
<dbReference type="EMBL" id="JAPQKR010000016">
    <property type="protein sequence ID" value="KAJ5190666.1"/>
    <property type="molecule type" value="Genomic_DNA"/>
</dbReference>
<dbReference type="RefSeq" id="XP_058303606.1">
    <property type="nucleotide sequence ID" value="XM_058456707.1"/>
</dbReference>
<feature type="region of interest" description="Disordered" evidence="1">
    <location>
        <begin position="1"/>
        <end position="34"/>
    </location>
</feature>
<reference evidence="2" key="2">
    <citation type="journal article" date="2023" name="IMA Fungus">
        <title>Comparative genomic study of the Penicillium genus elucidates a diverse pangenome and 15 lateral gene transfer events.</title>
        <authorList>
            <person name="Petersen C."/>
            <person name="Sorensen T."/>
            <person name="Nielsen M.R."/>
            <person name="Sondergaard T.E."/>
            <person name="Sorensen J.L."/>
            <person name="Fitzpatrick D.A."/>
            <person name="Frisvad J.C."/>
            <person name="Nielsen K.L."/>
        </authorList>
    </citation>
    <scope>NUCLEOTIDE SEQUENCE</scope>
    <source>
        <strain evidence="2">IBT 15544</strain>
    </source>
</reference>
<accession>A0A9W9JAE0</accession>
<reference evidence="2" key="1">
    <citation type="submission" date="2022-12" db="EMBL/GenBank/DDBJ databases">
        <authorList>
            <person name="Petersen C."/>
        </authorList>
    </citation>
    <scope>NUCLEOTIDE SEQUENCE</scope>
    <source>
        <strain evidence="2">IBT 15544</strain>
    </source>
</reference>
<feature type="region of interest" description="Disordered" evidence="1">
    <location>
        <begin position="81"/>
        <end position="124"/>
    </location>
</feature>
<dbReference type="OrthoDB" id="193467at2759"/>
<gene>
    <name evidence="2" type="ORF">N7498_009651</name>
</gene>
<dbReference type="GeneID" id="83184008"/>
<dbReference type="Proteomes" id="UP001150904">
    <property type="component" value="Unassembled WGS sequence"/>
</dbReference>
<evidence type="ECO:0000313" key="2">
    <source>
        <dbReference type="EMBL" id="KAJ5190666.1"/>
    </source>
</evidence>
<organism evidence="2 3">
    <name type="scientific">Penicillium cinerascens</name>
    <dbReference type="NCBI Taxonomy" id="70096"/>
    <lineage>
        <taxon>Eukaryota</taxon>
        <taxon>Fungi</taxon>
        <taxon>Dikarya</taxon>
        <taxon>Ascomycota</taxon>
        <taxon>Pezizomycotina</taxon>
        <taxon>Eurotiomycetes</taxon>
        <taxon>Eurotiomycetidae</taxon>
        <taxon>Eurotiales</taxon>
        <taxon>Aspergillaceae</taxon>
        <taxon>Penicillium</taxon>
    </lineage>
</organism>
<feature type="region of interest" description="Disordered" evidence="1">
    <location>
        <begin position="46"/>
        <end position="68"/>
    </location>
</feature>
<comment type="caution">
    <text evidence="2">The sequence shown here is derived from an EMBL/GenBank/DDBJ whole genome shotgun (WGS) entry which is preliminary data.</text>
</comment>
<evidence type="ECO:0000256" key="1">
    <source>
        <dbReference type="SAM" id="MobiDB-lite"/>
    </source>
</evidence>
<protein>
    <recommendedName>
        <fullName evidence="4">Tafazzin</fullName>
    </recommendedName>
</protein>
<feature type="compositionally biased region" description="Polar residues" evidence="1">
    <location>
        <begin position="47"/>
        <end position="68"/>
    </location>
</feature>
<name>A0A9W9JAE0_9EURO</name>